<dbReference type="PROSITE" id="PS50113">
    <property type="entry name" value="PAC"/>
    <property type="match status" value="1"/>
</dbReference>
<keyword evidence="3 4" id="KW-0145">Chemotaxis</keyword>
<dbReference type="SUPFAM" id="SSF55874">
    <property type="entry name" value="ATPase domain of HSP90 chaperone/DNA topoisomerase II/histidine kinase"/>
    <property type="match status" value="1"/>
</dbReference>
<dbReference type="GO" id="GO:0008757">
    <property type="term" value="F:S-adenosylmethionine-dependent methyltransferase activity"/>
    <property type="evidence" value="ECO:0007669"/>
    <property type="project" value="InterPro"/>
</dbReference>
<evidence type="ECO:0000259" key="9">
    <source>
        <dbReference type="PROSITE" id="PS50112"/>
    </source>
</evidence>
<feature type="compositionally biased region" description="Low complexity" evidence="6">
    <location>
        <begin position="678"/>
        <end position="694"/>
    </location>
</feature>
<gene>
    <name evidence="13" type="ORF">HH1059_11840</name>
</gene>
<dbReference type="InterPro" id="IPR003661">
    <property type="entry name" value="HisK_dim/P_dom"/>
</dbReference>
<dbReference type="GO" id="GO:0000155">
    <property type="term" value="F:phosphorelay sensor kinase activity"/>
    <property type="evidence" value="ECO:0007669"/>
    <property type="project" value="InterPro"/>
</dbReference>
<dbReference type="SUPFAM" id="SSF53335">
    <property type="entry name" value="S-adenosyl-L-methionine-dependent methyltransferases"/>
    <property type="match status" value="1"/>
</dbReference>
<sequence>MLFTGQRKVTNPPFNLQHDSGEGPLLVGVAASAGGLEALRELLCHLPEESDLALIVAQHLSPHHRSILPELLATEAKLSVCAAEDGAQIVSGTVYVTPSNNDVTVEAGRIRLSPPPDRIMPKPSADRLFRSLAEDCAESCAGVVLSGTGSDGAAGARAIKAAGGVIFVQEPKTALYDGMPRAALDTGCADAVPSLAGIAERLCWLAAGELQVEEAISGGDALERIIQLVYRGRRMDLSAYREPTLQRRLHRRLVATGSADLEAYERLLLEDDSEMDRLCRELLISVTEFFRDREAFQSLHRIIESMVQHRACGNELRVWVPGCATGEEAYSIGILLFEVLGEQCSNYSVQIFATDLDEEALTEARLGAYPAGAVQDLPPDIVNKYFARESGQVRVVKMLREAMVFARQDLLNDPPFTRLDLISCRNVLIYLRPETQQRLLEIFHYALRQSGRLFLGRAEGISGRDYLYTPLDAAQRLYQRRNDVQAVQPNFGGRSRRSQSNITDSRSAGRSKQQGLVDRATELTMQAYAPPSVLVDASGMVLRSDRAAEYMRLPDGEISLGAQSLVREELRSDFITLLARSHRESCVQEGSPISVAGMEQQVRLRVVPVTGAAAGDAVHYLVFFEPVAAALEHEFDLEEADDAAQRVIQALQAELTATREHLNVMTEELERANQELQSTNEELQSSNEELQSTNEELETSNEELQSTNEELTTVNEELNRRSEELSAAYDDLNNIMDSLGDPLLVLDEQHCVKSLNSAARNFFGIEGERIGMPIAAISSSLDVEDLVPRVQQVLEQGKPEEEQITTAGEGFLLRLHPYRDHHGVIRGCVLFMVNQTGVIRAEQGLRESQARLVGVLRHAPLLAAFTAEDGRFRFVNPAFERFFRLDPGDALGSYPHEVLPEEAAEELVSGDREVRETLGSSVVERSLVIDGRERRLWIYRIPILAEPDSGQLDAVCTLALEVTEWWQAVAQTRLQAQALDSAAEGMVLTDATADDQPIVYCNRAFTDLTGYTAEEVYGENCRILQGQDTDEEARAVMRNALQRQQAVEVTLTNYRKDGTPFLNHLRVAPIRDEHGEVTHYLGIQTDVTAAEQARQELLQAKAEAEAASRAKTEFLSSMSHELRTPLNAILGFTQLLRGDAEPDAETRQRYYQHVLHAGWFLRDLVNEVLDLAHIEAGQLVVNPDRQELTALVEQCTAFVWGEAQENEITIEAQIGGQVWVEADPVRTRQILVNLLSNAVKYNRRGGCVTLTLGYEDDDWVTVDVTDTGYGIDEVGKSLLFKPFERLGQERSTIEGSGIGLVVSQHLAHLMGGQLRLHSSTLGQGSTFRLYLPRTEAPSQIGGDHVARMTPSAGGGEGADQRQLKVLYVEDNELNKILVRGLIQRYGHVELIEAATGAEGIAAAEREELDLILLDLHLPDMTGFDIMAALRESNLAANTMVVAVSADALPEQQQRAHEEGFSEYLVKPFRLEDLERLLVAVG</sequence>
<dbReference type="SMART" id="SM00388">
    <property type="entry name" value="HisKA"/>
    <property type="match status" value="1"/>
</dbReference>
<feature type="domain" description="Histidine kinase" evidence="7">
    <location>
        <begin position="1117"/>
        <end position="1335"/>
    </location>
</feature>
<feature type="domain" description="CheB-type methylesterase" evidence="11">
    <location>
        <begin position="20"/>
        <end position="202"/>
    </location>
</feature>
<dbReference type="Pfam" id="PF00072">
    <property type="entry name" value="Response_reg"/>
    <property type="match status" value="1"/>
</dbReference>
<dbReference type="CDD" id="cd02440">
    <property type="entry name" value="AdoMet_MTases"/>
    <property type="match status" value="1"/>
</dbReference>
<dbReference type="Gene3D" id="3.30.450.20">
    <property type="entry name" value="PAS domain"/>
    <property type="match status" value="3"/>
</dbReference>
<keyword evidence="14" id="KW-1185">Reference proteome</keyword>
<evidence type="ECO:0000256" key="5">
    <source>
        <dbReference type="PROSITE-ProRule" id="PRU00169"/>
    </source>
</evidence>
<keyword evidence="13" id="KW-0808">Transferase</keyword>
<dbReference type="InterPro" id="IPR001610">
    <property type="entry name" value="PAC"/>
</dbReference>
<dbReference type="Pfam" id="PF13426">
    <property type="entry name" value="PAS_9"/>
    <property type="match status" value="1"/>
</dbReference>
<dbReference type="Pfam" id="PF13596">
    <property type="entry name" value="PAS_10"/>
    <property type="match status" value="1"/>
</dbReference>
<feature type="domain" description="Response regulatory" evidence="8">
    <location>
        <begin position="1364"/>
        <end position="1481"/>
    </location>
</feature>
<name>A0A120MZU9_HALHR</name>
<dbReference type="InterPro" id="IPR013656">
    <property type="entry name" value="PAS_4"/>
</dbReference>
<dbReference type="CDD" id="cd00130">
    <property type="entry name" value="PAS"/>
    <property type="match status" value="3"/>
</dbReference>
<organism evidence="13 14">
    <name type="scientific">Halorhodospira halochloris</name>
    <name type="common">Ectothiorhodospira halochloris</name>
    <dbReference type="NCBI Taxonomy" id="1052"/>
    <lineage>
        <taxon>Bacteria</taxon>
        <taxon>Pseudomonadati</taxon>
        <taxon>Pseudomonadota</taxon>
        <taxon>Gammaproteobacteria</taxon>
        <taxon>Chromatiales</taxon>
        <taxon>Ectothiorhodospiraceae</taxon>
        <taxon>Halorhodospira</taxon>
    </lineage>
</organism>
<dbReference type="GO" id="GO:0032259">
    <property type="term" value="P:methylation"/>
    <property type="evidence" value="ECO:0007669"/>
    <property type="project" value="UniProtKB-KW"/>
</dbReference>
<dbReference type="PANTHER" id="PTHR24422">
    <property type="entry name" value="CHEMOTAXIS PROTEIN METHYLTRANSFERASE"/>
    <property type="match status" value="1"/>
</dbReference>
<dbReference type="CDD" id="cd00082">
    <property type="entry name" value="HisKA"/>
    <property type="match status" value="1"/>
</dbReference>
<feature type="region of interest" description="Disordered" evidence="6">
    <location>
        <begin position="488"/>
        <end position="514"/>
    </location>
</feature>
<dbReference type="InterPro" id="IPR035965">
    <property type="entry name" value="PAS-like_dom_sf"/>
</dbReference>
<evidence type="ECO:0000256" key="2">
    <source>
        <dbReference type="ARBA" id="ARBA00012438"/>
    </source>
</evidence>
<dbReference type="SUPFAM" id="SSF52172">
    <property type="entry name" value="CheY-like"/>
    <property type="match status" value="1"/>
</dbReference>
<dbReference type="Pfam" id="PF03705">
    <property type="entry name" value="CheR_N"/>
    <property type="match status" value="1"/>
</dbReference>
<dbReference type="Proteomes" id="UP000218890">
    <property type="component" value="Chromosome"/>
</dbReference>
<evidence type="ECO:0000259" key="12">
    <source>
        <dbReference type="PROSITE" id="PS50123"/>
    </source>
</evidence>
<dbReference type="KEGG" id="hhk:HH1059_11840"/>
<dbReference type="PROSITE" id="PS50122">
    <property type="entry name" value="CHEB"/>
    <property type="match status" value="1"/>
</dbReference>
<dbReference type="Gene3D" id="3.40.50.180">
    <property type="entry name" value="Methylesterase CheB, C-terminal domain"/>
    <property type="match status" value="1"/>
</dbReference>
<dbReference type="InterPro" id="IPR001789">
    <property type="entry name" value="Sig_transdc_resp-reg_receiver"/>
</dbReference>
<dbReference type="SUPFAM" id="SSF47384">
    <property type="entry name" value="Homodimeric domain of signal transducing histidine kinase"/>
    <property type="match status" value="1"/>
</dbReference>
<dbReference type="PROSITE" id="PS50109">
    <property type="entry name" value="HIS_KIN"/>
    <property type="match status" value="1"/>
</dbReference>
<dbReference type="InterPro" id="IPR000673">
    <property type="entry name" value="Sig_transdc_resp-reg_Me-estase"/>
</dbReference>
<proteinExistence type="predicted"/>
<keyword evidence="4" id="KW-0378">Hydrolase</keyword>
<dbReference type="Pfam" id="PF01739">
    <property type="entry name" value="CheR"/>
    <property type="match status" value="1"/>
</dbReference>
<evidence type="ECO:0000256" key="1">
    <source>
        <dbReference type="ARBA" id="ARBA00000085"/>
    </source>
</evidence>
<feature type="modified residue" description="4-aspartylphosphate" evidence="5">
    <location>
        <position position="1414"/>
    </location>
</feature>
<dbReference type="SMART" id="SM00138">
    <property type="entry name" value="MeTrc"/>
    <property type="match status" value="1"/>
</dbReference>
<keyword evidence="5" id="KW-0597">Phosphoprotein</keyword>
<dbReference type="SUPFAM" id="SSF47757">
    <property type="entry name" value="Chemotaxis receptor methyltransferase CheR, N-terminal domain"/>
    <property type="match status" value="1"/>
</dbReference>
<evidence type="ECO:0000256" key="6">
    <source>
        <dbReference type="SAM" id="MobiDB-lite"/>
    </source>
</evidence>
<dbReference type="SMART" id="SM00086">
    <property type="entry name" value="PAC"/>
    <property type="match status" value="1"/>
</dbReference>
<evidence type="ECO:0000256" key="3">
    <source>
        <dbReference type="ARBA" id="ARBA00022500"/>
    </source>
</evidence>
<dbReference type="PROSITE" id="PS50123">
    <property type="entry name" value="CHER"/>
    <property type="match status" value="1"/>
</dbReference>
<feature type="active site" evidence="4">
    <location>
        <position position="59"/>
    </location>
</feature>
<dbReference type="InterPro" id="IPR022641">
    <property type="entry name" value="CheR_N"/>
</dbReference>
<dbReference type="InterPro" id="IPR003594">
    <property type="entry name" value="HATPase_dom"/>
</dbReference>
<evidence type="ECO:0000259" key="11">
    <source>
        <dbReference type="PROSITE" id="PS50122"/>
    </source>
</evidence>
<dbReference type="InterPro" id="IPR000700">
    <property type="entry name" value="PAS-assoc_C"/>
</dbReference>
<dbReference type="GO" id="GO:0005737">
    <property type="term" value="C:cytoplasm"/>
    <property type="evidence" value="ECO:0007669"/>
    <property type="project" value="InterPro"/>
</dbReference>
<dbReference type="PROSITE" id="PS50112">
    <property type="entry name" value="PAS"/>
    <property type="match status" value="1"/>
</dbReference>
<evidence type="ECO:0000259" key="10">
    <source>
        <dbReference type="PROSITE" id="PS50113"/>
    </source>
</evidence>
<dbReference type="GO" id="GO:0000156">
    <property type="term" value="F:phosphorelay response regulator activity"/>
    <property type="evidence" value="ECO:0007669"/>
    <property type="project" value="InterPro"/>
</dbReference>
<dbReference type="PRINTS" id="PR00996">
    <property type="entry name" value="CHERMTFRASE"/>
</dbReference>
<dbReference type="Pfam" id="PF08448">
    <property type="entry name" value="PAS_4"/>
    <property type="match status" value="1"/>
</dbReference>
<dbReference type="SUPFAM" id="SSF52738">
    <property type="entry name" value="Methylesterase CheB, C-terminal domain"/>
    <property type="match status" value="1"/>
</dbReference>
<keyword evidence="13" id="KW-0489">Methyltransferase</keyword>
<dbReference type="Gene3D" id="3.40.50.2300">
    <property type="match status" value="1"/>
</dbReference>
<dbReference type="GO" id="GO:0008984">
    <property type="term" value="F:protein-glutamate methylesterase activity"/>
    <property type="evidence" value="ECO:0007669"/>
    <property type="project" value="InterPro"/>
</dbReference>
<dbReference type="Gene3D" id="3.30.565.10">
    <property type="entry name" value="Histidine kinase-like ATPase, C-terminal domain"/>
    <property type="match status" value="1"/>
</dbReference>
<dbReference type="NCBIfam" id="TIGR00229">
    <property type="entry name" value="sensory_box"/>
    <property type="match status" value="1"/>
</dbReference>
<dbReference type="Gene3D" id="3.40.50.150">
    <property type="entry name" value="Vaccinia Virus protein VP39"/>
    <property type="match status" value="1"/>
</dbReference>
<dbReference type="InterPro" id="IPR050903">
    <property type="entry name" value="Bact_Chemotaxis_MeTrfase"/>
</dbReference>
<feature type="active site" evidence="4">
    <location>
        <position position="151"/>
    </location>
</feature>
<dbReference type="PANTHER" id="PTHR24422:SF27">
    <property type="entry name" value="PROTEIN-GLUTAMATE O-METHYLTRANSFERASE"/>
    <property type="match status" value="1"/>
</dbReference>
<dbReference type="Pfam" id="PF02518">
    <property type="entry name" value="HATPase_c"/>
    <property type="match status" value="1"/>
</dbReference>
<feature type="active site" evidence="4">
    <location>
        <position position="32"/>
    </location>
</feature>
<dbReference type="SMART" id="SM00387">
    <property type="entry name" value="HATPase_c"/>
    <property type="match status" value="1"/>
</dbReference>
<evidence type="ECO:0000259" key="7">
    <source>
        <dbReference type="PROSITE" id="PS50109"/>
    </source>
</evidence>
<dbReference type="SMART" id="SM00091">
    <property type="entry name" value="PAS"/>
    <property type="match status" value="3"/>
</dbReference>
<protein>
    <recommendedName>
        <fullName evidence="2">histidine kinase</fullName>
        <ecNumber evidence="2">2.7.13.3</ecNumber>
    </recommendedName>
</protein>
<evidence type="ECO:0000313" key="13">
    <source>
        <dbReference type="EMBL" id="BAU57878.2"/>
    </source>
</evidence>
<feature type="compositionally biased region" description="Low complexity" evidence="6">
    <location>
        <begin position="702"/>
        <end position="711"/>
    </location>
</feature>
<dbReference type="SUPFAM" id="SSF55785">
    <property type="entry name" value="PYP-like sensor domain (PAS domain)"/>
    <property type="match status" value="3"/>
</dbReference>
<feature type="region of interest" description="Disordered" evidence="6">
    <location>
        <begin position="673"/>
        <end position="711"/>
    </location>
</feature>
<comment type="catalytic activity">
    <reaction evidence="1">
        <text>ATP + protein L-histidine = ADP + protein N-phospho-L-histidine.</text>
        <dbReference type="EC" id="2.7.13.3"/>
    </reaction>
</comment>
<dbReference type="Gene3D" id="1.10.287.130">
    <property type="match status" value="1"/>
</dbReference>
<dbReference type="InterPro" id="IPR036890">
    <property type="entry name" value="HATPase_C_sf"/>
</dbReference>
<dbReference type="InterPro" id="IPR036097">
    <property type="entry name" value="HisK_dim/P_sf"/>
</dbReference>
<dbReference type="Pfam" id="PF00512">
    <property type="entry name" value="HisKA"/>
    <property type="match status" value="1"/>
</dbReference>
<reference evidence="13" key="1">
    <citation type="submission" date="2016-02" db="EMBL/GenBank/DDBJ databases">
        <title>Halorhodospira halochloris DSM-1059 complete genome, version 2.</title>
        <authorList>
            <person name="Tsukatani Y."/>
        </authorList>
    </citation>
    <scope>NUCLEOTIDE SEQUENCE</scope>
    <source>
        <strain evidence="13">DSM 1059</strain>
    </source>
</reference>
<dbReference type="SMART" id="SM00448">
    <property type="entry name" value="REC"/>
    <property type="match status" value="1"/>
</dbReference>
<dbReference type="EMBL" id="AP017372">
    <property type="protein sequence ID" value="BAU57878.2"/>
    <property type="molecule type" value="Genomic_DNA"/>
</dbReference>
<dbReference type="InterPro" id="IPR035909">
    <property type="entry name" value="CheB_C"/>
</dbReference>
<dbReference type="InterPro" id="IPR005467">
    <property type="entry name" value="His_kinase_dom"/>
</dbReference>
<evidence type="ECO:0000313" key="14">
    <source>
        <dbReference type="Proteomes" id="UP000218890"/>
    </source>
</evidence>
<dbReference type="InterPro" id="IPR000014">
    <property type="entry name" value="PAS"/>
</dbReference>
<evidence type="ECO:0000259" key="8">
    <source>
        <dbReference type="PROSITE" id="PS50110"/>
    </source>
</evidence>
<accession>A0A120MZU9</accession>
<feature type="domain" description="CheR-type methyltransferase" evidence="12">
    <location>
        <begin position="222"/>
        <end position="463"/>
    </location>
</feature>
<dbReference type="EC" id="2.7.13.3" evidence="2"/>
<feature type="domain" description="PAS" evidence="9">
    <location>
        <begin position="971"/>
        <end position="1044"/>
    </location>
</feature>
<evidence type="ECO:0000256" key="4">
    <source>
        <dbReference type="PROSITE-ProRule" id="PRU00050"/>
    </source>
</evidence>
<feature type="compositionally biased region" description="Polar residues" evidence="6">
    <location>
        <begin position="498"/>
        <end position="514"/>
    </location>
</feature>
<dbReference type="Pfam" id="PF01339">
    <property type="entry name" value="CheB_methylest"/>
    <property type="match status" value="1"/>
</dbReference>
<dbReference type="InterPro" id="IPR000780">
    <property type="entry name" value="CheR_MeTrfase"/>
</dbReference>
<dbReference type="InterPro" id="IPR022642">
    <property type="entry name" value="CheR_C"/>
</dbReference>
<dbReference type="CDD" id="cd16434">
    <property type="entry name" value="CheB-CheR_fusion"/>
    <property type="match status" value="1"/>
</dbReference>
<dbReference type="OrthoDB" id="9816309at2"/>
<dbReference type="InterPro" id="IPR029063">
    <property type="entry name" value="SAM-dependent_MTases_sf"/>
</dbReference>
<dbReference type="InterPro" id="IPR011006">
    <property type="entry name" value="CheY-like_superfamily"/>
</dbReference>
<dbReference type="PROSITE" id="PS50110">
    <property type="entry name" value="RESPONSE_REGULATORY"/>
    <property type="match status" value="1"/>
</dbReference>
<feature type="domain" description="PAC" evidence="10">
    <location>
        <begin position="1045"/>
        <end position="1099"/>
    </location>
</feature>
<dbReference type="GO" id="GO:0006935">
    <property type="term" value="P:chemotaxis"/>
    <property type="evidence" value="ECO:0007669"/>
    <property type="project" value="UniProtKB-UniRule"/>
</dbReference>